<dbReference type="Pfam" id="PF05163">
    <property type="entry name" value="DinB"/>
    <property type="match status" value="1"/>
</dbReference>
<dbReference type="PANTHER" id="PTHR37302">
    <property type="entry name" value="SLR1116 PROTEIN"/>
    <property type="match status" value="1"/>
</dbReference>
<protein>
    <recommendedName>
        <fullName evidence="4">DinB-like domain-containing protein</fullName>
    </recommendedName>
</protein>
<accession>A0A2R6C8Z0</accession>
<keyword evidence="1" id="KW-0479">Metal-binding</keyword>
<dbReference type="Proteomes" id="UP000242015">
    <property type="component" value="Unassembled WGS sequence"/>
</dbReference>
<evidence type="ECO:0000313" key="3">
    <source>
        <dbReference type="Proteomes" id="UP000242015"/>
    </source>
</evidence>
<evidence type="ECO:0008006" key="4">
    <source>
        <dbReference type="Google" id="ProtNLM"/>
    </source>
</evidence>
<dbReference type="SUPFAM" id="SSF109854">
    <property type="entry name" value="DinB/YfiT-like putative metalloenzymes"/>
    <property type="match status" value="1"/>
</dbReference>
<comment type="caution">
    <text evidence="2">The sequence shown here is derived from an EMBL/GenBank/DDBJ whole genome shotgun (WGS) entry which is preliminary data.</text>
</comment>
<proteinExistence type="predicted"/>
<dbReference type="InterPro" id="IPR034660">
    <property type="entry name" value="DinB/YfiT-like"/>
</dbReference>
<dbReference type="Gene3D" id="1.20.120.450">
    <property type="entry name" value="dinb family like domain"/>
    <property type="match status" value="1"/>
</dbReference>
<sequence>MFVFSVFELYEYASMVRRRFVELLSSLPWEELEKNREASFYSMKNILLHMIDNEDWIVGYIIPRQADKYVRKKWSEYKSMSDVVAHLNEVESRTRNFLVGLDANQLGTEVTLKLQSGAEFVLTVEECLFQSFTEQLYHMGELIALLWQTNTEPPPMQWFYNNPRRKHPHIS</sequence>
<evidence type="ECO:0000313" key="2">
    <source>
        <dbReference type="EMBL" id="PSO07343.1"/>
    </source>
</evidence>
<gene>
    <name evidence="2" type="ORF">B9Q04_11400</name>
</gene>
<dbReference type="EMBL" id="NEXF01000272">
    <property type="protein sequence ID" value="PSO07343.1"/>
    <property type="molecule type" value="Genomic_DNA"/>
</dbReference>
<organism evidence="2 3">
    <name type="scientific">Candidatus Marsarchaeota G2 archaeon BE_D</name>
    <dbReference type="NCBI Taxonomy" id="1978158"/>
    <lineage>
        <taxon>Archaea</taxon>
        <taxon>Candidatus Marsarchaeota</taxon>
        <taxon>Candidatus Marsarchaeota group 2</taxon>
    </lineage>
</organism>
<evidence type="ECO:0000256" key="1">
    <source>
        <dbReference type="ARBA" id="ARBA00022723"/>
    </source>
</evidence>
<dbReference type="GO" id="GO:0046872">
    <property type="term" value="F:metal ion binding"/>
    <property type="evidence" value="ECO:0007669"/>
    <property type="project" value="UniProtKB-KW"/>
</dbReference>
<dbReference type="AlphaFoldDB" id="A0A2R6C8Z0"/>
<reference evidence="2 3" key="1">
    <citation type="submission" date="2017-04" db="EMBL/GenBank/DDBJ databases">
        <title>Novel microbial lineages endemic to geothermal iron-oxide mats fill important gaps in the evolutionary history of Archaea.</title>
        <authorList>
            <person name="Jay Z.J."/>
            <person name="Beam J.P."/>
            <person name="Dlakic M."/>
            <person name="Rusch D.B."/>
            <person name="Kozubal M.A."/>
            <person name="Inskeep W.P."/>
        </authorList>
    </citation>
    <scope>NUCLEOTIDE SEQUENCE [LARGE SCALE GENOMIC DNA]</scope>
    <source>
        <strain evidence="2">BE_D</strain>
    </source>
</reference>
<name>A0A2R6C8Z0_9ARCH</name>
<dbReference type="PANTHER" id="PTHR37302:SF3">
    <property type="entry name" value="DAMAGE-INDUCIBLE PROTEIN DINB"/>
    <property type="match status" value="1"/>
</dbReference>
<dbReference type="InterPro" id="IPR007837">
    <property type="entry name" value="DinB"/>
</dbReference>